<reference evidence="2" key="1">
    <citation type="journal article" date="2017" name="Proc. Natl. Acad. Sci. U.S.A.">
        <title>Simulation of Deepwater Horizon oil plume reveals substrate specialization within a complex community of hydrocarbon-degraders.</title>
        <authorList>
            <person name="Hu P."/>
            <person name="Dubinsky E.A."/>
            <person name="Probst A.J."/>
            <person name="Wang J."/>
            <person name="Sieber C.M.K."/>
            <person name="Tom L.M."/>
            <person name="Gardinali P."/>
            <person name="Banfield J.F."/>
            <person name="Atlas R.M."/>
            <person name="Andersen G.L."/>
        </authorList>
    </citation>
    <scope>NUCLEOTIDE SEQUENCE [LARGE SCALE GENOMIC DNA]</scope>
</reference>
<protein>
    <submittedName>
        <fullName evidence="1">Uncharacterized protein</fullName>
    </submittedName>
</protein>
<sequence length="616" mass="71696">MDESYQTLVADTAFIEPKQVEEYNFINVFPMKKGDEAYRASLDEILYRSKLQSKFYKKVEPKLLKIFTKLNPYPAKQNFNFVHFTLVTLTTFFCDRTLRVIERTNQTSKEKLRYLKIKEIDTIEFVSGYTQSWKFNQNLVMRISSSLGIKPITSKNDFVLPENPSLHIQKNLLFLPSSNKVTQYIYRIINKIFSFIQTKMSSHNKIQPMGLHDSYHFTQKGFYGLFGFFKNPIKLKFTHKIKDFKLRNLLKKEISEHCFEEFREILTQNSPELDKISLDNLTKEFINLFVDWFPTSLLEASENNIKEALSSISSKKIKAVIGNDSYSDQGMFISVAAQRLGKPSIGIQHGGHVGYIEDMAYCGQLEFPLCTKFISWGWNKIEGHFPSCNVVPMPSPKLSQNLLKSDYFSHNDKKQGDIVFYSNLFHRFPHQSMCGHSRVDLIDDIFESLETFIKVSCDAGISIFHKPYSMKSVDLYPDFFNKIQELGGNNYSLVTSKTKGLSIDFLKKYRLIAFDQIGSGTLDCFTSKVPAMIYYKRIYSREVSWARGLYSELEKVGVVHQTPESFAKEVQIYLNSPRKWMEDPQRIRAIENFCSEYAHSSKDWSKEWKFFLKSLL</sequence>
<accession>A0A1Y5FB54</accession>
<name>A0A1Y5FB54_9BACT</name>
<organism evidence="1 2">
    <name type="scientific">Halobacteriovorax marinus</name>
    <dbReference type="NCBI Taxonomy" id="97084"/>
    <lineage>
        <taxon>Bacteria</taxon>
        <taxon>Pseudomonadati</taxon>
        <taxon>Bdellovibrionota</taxon>
        <taxon>Bacteriovoracia</taxon>
        <taxon>Bacteriovoracales</taxon>
        <taxon>Halobacteriovoraceae</taxon>
        <taxon>Halobacteriovorax</taxon>
    </lineage>
</organism>
<evidence type="ECO:0000313" key="2">
    <source>
        <dbReference type="Proteomes" id="UP000196531"/>
    </source>
</evidence>
<gene>
    <name evidence="1" type="ORF">A9Q84_05330</name>
</gene>
<dbReference type="AlphaFoldDB" id="A0A1Y5FB54"/>
<proteinExistence type="predicted"/>
<evidence type="ECO:0000313" key="1">
    <source>
        <dbReference type="EMBL" id="OUR98836.1"/>
    </source>
</evidence>
<dbReference type="EMBL" id="MAAO01000004">
    <property type="protein sequence ID" value="OUR98836.1"/>
    <property type="molecule type" value="Genomic_DNA"/>
</dbReference>
<dbReference type="Proteomes" id="UP000196531">
    <property type="component" value="Unassembled WGS sequence"/>
</dbReference>
<comment type="caution">
    <text evidence="1">The sequence shown here is derived from an EMBL/GenBank/DDBJ whole genome shotgun (WGS) entry which is preliminary data.</text>
</comment>